<dbReference type="Proteomes" id="UP000683557">
    <property type="component" value="Chromosome"/>
</dbReference>
<proteinExistence type="predicted"/>
<dbReference type="PANTHER" id="PTHR43065:SF42">
    <property type="entry name" value="TWO-COMPONENT SENSOR PPRA"/>
    <property type="match status" value="1"/>
</dbReference>
<dbReference type="PROSITE" id="PS50109">
    <property type="entry name" value="HIS_KIN"/>
    <property type="match status" value="1"/>
</dbReference>
<dbReference type="Pfam" id="PF01590">
    <property type="entry name" value="GAF"/>
    <property type="match status" value="1"/>
</dbReference>
<dbReference type="Pfam" id="PF02518">
    <property type="entry name" value="HATPase_c"/>
    <property type="match status" value="1"/>
</dbReference>
<evidence type="ECO:0000259" key="3">
    <source>
        <dbReference type="PROSITE" id="PS50109"/>
    </source>
</evidence>
<dbReference type="SMART" id="SM00387">
    <property type="entry name" value="HATPase_c"/>
    <property type="match status" value="1"/>
</dbReference>
<evidence type="ECO:0000256" key="1">
    <source>
        <dbReference type="ARBA" id="ARBA00000085"/>
    </source>
</evidence>
<gene>
    <name evidence="4" type="ORF">KP004_01700</name>
</gene>
<dbReference type="PANTHER" id="PTHR43065">
    <property type="entry name" value="SENSOR HISTIDINE KINASE"/>
    <property type="match status" value="1"/>
</dbReference>
<dbReference type="InterPro" id="IPR005467">
    <property type="entry name" value="His_kinase_dom"/>
</dbReference>
<accession>A0ABX8JES5</accession>
<name>A0ABX8JES5_9BACT</name>
<dbReference type="RefSeq" id="WP_216802340.1">
    <property type="nucleotide sequence ID" value="NZ_CP076723.1"/>
</dbReference>
<organism evidence="4 5">
    <name type="scientific">Geomonas oryzisoli</name>
    <dbReference type="NCBI Taxonomy" id="2847992"/>
    <lineage>
        <taxon>Bacteria</taxon>
        <taxon>Pseudomonadati</taxon>
        <taxon>Thermodesulfobacteriota</taxon>
        <taxon>Desulfuromonadia</taxon>
        <taxon>Geobacterales</taxon>
        <taxon>Geobacteraceae</taxon>
        <taxon>Geomonas</taxon>
    </lineage>
</organism>
<evidence type="ECO:0000256" key="2">
    <source>
        <dbReference type="ARBA" id="ARBA00012438"/>
    </source>
</evidence>
<sequence length="718" mass="79120">MDEQPLYNSKIISIFVSLLRKKYPQVDIGELLQYAEISQYELSDEGHWLTQRQVDRFHARMTQMVGTDIAREGGRYAASEAAHGMMMKYTFGLIGPANTLLAIGKCSGHFSRSAAYTATKLADNKVEITAVPHPGVEEQPYQCENRIGLFEAVVMLFYYQPQIEHTECIFQGGECCRYVISWKKTLYAQIRSARNRLVPVIVIAYAVLHHFWQVGHLVELLTALAFFVLGTSYLAQRLETREVDTALAQVKESTEQVLAQMGVNYNNARMVNEVGQALSKQTGIDEVLDSVIKVIEKRLGYDRAVIMLADARKTRLAFRAGYGYTDAQRDALVNASFDLTSPDAQGVFVTCFRDNQIRFVSDFAEVAHLHTPHSVAFSLELEARSFICCPIACDGEVLGILAVDNKKSHRPLMQSDLSLLTGIAPVIGMSLRSAIHLERERRMSEQIRQSQKMESVGVLAGGIAHDFNNLLTGMMGFVALAQMNMKKDDPAQGYLEQVLNAAERAASLTQGLLAFSRKQVNHPQPVNLNQVIANLRKLVSRLVTSKIALNIELWPEKLAVVADSGQIDQVITNLVNNARDAMPEGGTLTICTSSMEMNEEWIDQRGYGRPGNYAVITVTDTGTGIDEATKAHVLEPFFTTKEVGKGSGLGLAIVYGIVKQHDGYVEIDSTPGVGTTLNVYLPLLTGADAAGVAELRDPDAPIPAVTVFSRPESRPTSP</sequence>
<evidence type="ECO:0000313" key="5">
    <source>
        <dbReference type="Proteomes" id="UP000683557"/>
    </source>
</evidence>
<dbReference type="SMART" id="SM00065">
    <property type="entry name" value="GAF"/>
    <property type="match status" value="1"/>
</dbReference>
<dbReference type="InterPro" id="IPR003594">
    <property type="entry name" value="HATPase_dom"/>
</dbReference>
<dbReference type="InterPro" id="IPR003661">
    <property type="entry name" value="HisK_dim/P_dom"/>
</dbReference>
<dbReference type="InterPro" id="IPR003018">
    <property type="entry name" value="GAF"/>
</dbReference>
<protein>
    <recommendedName>
        <fullName evidence="2">histidine kinase</fullName>
        <ecNumber evidence="2">2.7.13.3</ecNumber>
    </recommendedName>
</protein>
<dbReference type="EC" id="2.7.13.3" evidence="2"/>
<dbReference type="EMBL" id="CP076723">
    <property type="protein sequence ID" value="QWV95611.1"/>
    <property type="molecule type" value="Genomic_DNA"/>
</dbReference>
<evidence type="ECO:0000313" key="4">
    <source>
        <dbReference type="EMBL" id="QWV95611.1"/>
    </source>
</evidence>
<dbReference type="SMART" id="SM00388">
    <property type="entry name" value="HisKA"/>
    <property type="match status" value="1"/>
</dbReference>
<reference evidence="4 5" key="1">
    <citation type="submission" date="2021-06" db="EMBL/GenBank/DDBJ databases">
        <title>Gemonas diversity in paddy soil.</title>
        <authorList>
            <person name="Liu G."/>
        </authorList>
    </citation>
    <scope>NUCLEOTIDE SEQUENCE [LARGE SCALE GENOMIC DNA]</scope>
    <source>
        <strain evidence="4 5">RG10</strain>
    </source>
</reference>
<dbReference type="CDD" id="cd00082">
    <property type="entry name" value="HisKA"/>
    <property type="match status" value="1"/>
</dbReference>
<dbReference type="Pfam" id="PF00512">
    <property type="entry name" value="HisKA"/>
    <property type="match status" value="1"/>
</dbReference>
<comment type="catalytic activity">
    <reaction evidence="1">
        <text>ATP + protein L-histidine = ADP + protein N-phospho-L-histidine.</text>
        <dbReference type="EC" id="2.7.13.3"/>
    </reaction>
</comment>
<keyword evidence="5" id="KW-1185">Reference proteome</keyword>
<feature type="domain" description="Histidine kinase" evidence="3">
    <location>
        <begin position="462"/>
        <end position="685"/>
    </location>
</feature>